<gene>
    <name evidence="2" type="ORF">J2Z76_000443</name>
</gene>
<keyword evidence="3" id="KW-1185">Reference proteome</keyword>
<organism evidence="2 3">
    <name type="scientific">Sedimentibacter acidaminivorans</name>
    <dbReference type="NCBI Taxonomy" id="913099"/>
    <lineage>
        <taxon>Bacteria</taxon>
        <taxon>Bacillati</taxon>
        <taxon>Bacillota</taxon>
        <taxon>Tissierellia</taxon>
        <taxon>Sedimentibacter</taxon>
    </lineage>
</organism>
<proteinExistence type="predicted"/>
<name>A0ABS4GA73_9FIRM</name>
<dbReference type="Proteomes" id="UP001519342">
    <property type="component" value="Unassembled WGS sequence"/>
</dbReference>
<evidence type="ECO:0000256" key="1">
    <source>
        <dbReference type="SAM" id="Phobius"/>
    </source>
</evidence>
<feature type="transmembrane region" description="Helical" evidence="1">
    <location>
        <begin position="382"/>
        <end position="400"/>
    </location>
</feature>
<keyword evidence="1" id="KW-1133">Transmembrane helix</keyword>
<dbReference type="RefSeq" id="WP_209510340.1">
    <property type="nucleotide sequence ID" value="NZ_JAGGKS010000001.1"/>
</dbReference>
<protein>
    <submittedName>
        <fullName evidence="2">Transposase</fullName>
    </submittedName>
</protein>
<feature type="transmembrane region" description="Helical" evidence="1">
    <location>
        <begin position="328"/>
        <end position="349"/>
    </location>
</feature>
<reference evidence="2 3" key="1">
    <citation type="submission" date="2021-03" db="EMBL/GenBank/DDBJ databases">
        <title>Genomic Encyclopedia of Type Strains, Phase IV (KMG-IV): sequencing the most valuable type-strain genomes for metagenomic binning, comparative biology and taxonomic classification.</title>
        <authorList>
            <person name="Goeker M."/>
        </authorList>
    </citation>
    <scope>NUCLEOTIDE SEQUENCE [LARGE SCALE GENOMIC DNA]</scope>
    <source>
        <strain evidence="2 3">DSM 24004</strain>
    </source>
</reference>
<keyword evidence="1" id="KW-0812">Transmembrane</keyword>
<keyword evidence="1" id="KW-0472">Membrane</keyword>
<dbReference type="EMBL" id="JAGGKS010000001">
    <property type="protein sequence ID" value="MBP1924590.1"/>
    <property type="molecule type" value="Genomic_DNA"/>
</dbReference>
<comment type="caution">
    <text evidence="2">The sequence shown here is derived from an EMBL/GenBank/DDBJ whole genome shotgun (WGS) entry which is preliminary data.</text>
</comment>
<accession>A0ABS4GA73</accession>
<evidence type="ECO:0000313" key="2">
    <source>
        <dbReference type="EMBL" id="MBP1924590.1"/>
    </source>
</evidence>
<evidence type="ECO:0000313" key="3">
    <source>
        <dbReference type="Proteomes" id="UP001519342"/>
    </source>
</evidence>
<sequence length="582" mass="62325">MKNFDIAFQLGAKMDPSVKKSFGNASKQLSNMQSNIKNTIKAGAKLAVGIAAAATATVGSAVLMANKFAETGDHIDKLSQKLGMSRKSFQEWDFILSQNGTSIDSMGAGMKTLTNQVDDLSKGGKVATDAFSQLGLSYEDMAGLTQEQIFEKTVIALQGVEDTTKRAAIANDLLGKSGAELAPLLNAGADSVEAMKKQAHDLGLVLGDEAVDAAVLWTDTTDQAKRAMGGLFNTIASKALPGLQKFLNYGIEKLPMLNEKISTAMTVAGNVFRWLGENGLKAFNSIKSVIQENQPLIIKIRDTISGLAQKGLDFYNLIKDNWPKIKPVLIGLGGAILIVKSAMLAMSIVQTVTGFMKLFQAANLAAKLSMLGLNGAMLANPMTWVIAGIMALIAAGILLYKNWDTVKEKAGAVWDSIVGVIRGPANTIIGFANGIITAYENMINAVGGAVNKIPSISLPKWLGGGEFGIPKIPTVNLPRIPMLENGGIATGPTLAMIGEGAENEAVLPISKLKSFIGETGESNSIVNNNRNDEQKIQVVYSPQYIIPEGVSKKEIEEISRKGYEEFKRWMKKYESDKVRLSF</sequence>